<comment type="similarity">
    <text evidence="1 4">Belongs to the glycerate kinase type-1 family.</text>
</comment>
<dbReference type="InterPro" id="IPR004381">
    <property type="entry name" value="Glycerate_kinase"/>
</dbReference>
<dbReference type="Pfam" id="PF02595">
    <property type="entry name" value="Gly_kinase"/>
    <property type="match status" value="1"/>
</dbReference>
<dbReference type="PIRSF" id="PIRSF006078">
    <property type="entry name" value="GlxK"/>
    <property type="match status" value="1"/>
</dbReference>
<dbReference type="Gene3D" id="3.40.50.10350">
    <property type="entry name" value="Glycerate kinase, domain 1"/>
    <property type="match status" value="1"/>
</dbReference>
<reference evidence="5 6" key="1">
    <citation type="submission" date="2022-01" db="EMBL/GenBank/DDBJ databases">
        <title>Mariniradius saccharolyticus sp. nov., isolated from sediment of a river.</title>
        <authorList>
            <person name="Liu H."/>
        </authorList>
    </citation>
    <scope>NUCLEOTIDE SEQUENCE [LARGE SCALE GENOMIC DNA]</scope>
    <source>
        <strain evidence="5 6">RY-2</strain>
    </source>
</reference>
<proteinExistence type="inferred from homology"/>
<accession>A0ABS9BVR8</accession>
<comment type="caution">
    <text evidence="5">The sequence shown here is derived from an EMBL/GenBank/DDBJ whole genome shotgun (WGS) entry which is preliminary data.</text>
</comment>
<evidence type="ECO:0000256" key="2">
    <source>
        <dbReference type="ARBA" id="ARBA00022679"/>
    </source>
</evidence>
<dbReference type="GO" id="GO:0016301">
    <property type="term" value="F:kinase activity"/>
    <property type="evidence" value="ECO:0007669"/>
    <property type="project" value="UniProtKB-KW"/>
</dbReference>
<keyword evidence="2 4" id="KW-0808">Transferase</keyword>
<dbReference type="RefSeq" id="WP_234861743.1">
    <property type="nucleotide sequence ID" value="NZ_JAKEVZ010000008.1"/>
</dbReference>
<dbReference type="Gene3D" id="3.90.1510.10">
    <property type="entry name" value="Glycerate kinase, domain 2"/>
    <property type="match status" value="1"/>
</dbReference>
<dbReference type="NCBIfam" id="TIGR00045">
    <property type="entry name" value="glycerate kinase"/>
    <property type="match status" value="1"/>
</dbReference>
<evidence type="ECO:0000256" key="4">
    <source>
        <dbReference type="PIRNR" id="PIRNR006078"/>
    </source>
</evidence>
<dbReference type="EMBL" id="JAKEVZ010000008">
    <property type="protein sequence ID" value="MCF1751799.1"/>
    <property type="molecule type" value="Genomic_DNA"/>
</dbReference>
<keyword evidence="3 4" id="KW-0418">Kinase</keyword>
<name>A0ABS9BVR8_9BACT</name>
<dbReference type="SUPFAM" id="SSF110738">
    <property type="entry name" value="Glycerate kinase I"/>
    <property type="match status" value="1"/>
</dbReference>
<evidence type="ECO:0000256" key="1">
    <source>
        <dbReference type="ARBA" id="ARBA00006284"/>
    </source>
</evidence>
<gene>
    <name evidence="5" type="ORF">L0U89_12030</name>
</gene>
<dbReference type="InterPro" id="IPR018193">
    <property type="entry name" value="Glyc_kinase_flavodox-like_fold"/>
</dbReference>
<dbReference type="InterPro" id="IPR036129">
    <property type="entry name" value="Glycerate_kinase_sf"/>
</dbReference>
<evidence type="ECO:0000313" key="5">
    <source>
        <dbReference type="EMBL" id="MCF1751799.1"/>
    </source>
</evidence>
<keyword evidence="6" id="KW-1185">Reference proteome</keyword>
<sequence length="369" mass="39721">MASRQKFLIAPNAFKGTIAADRAADLIADAILGKTPHAIIDKLPIADGGDGTCFLLGKVLGLQQVDCMALDALGRPVHGYYFLDPKNLTAYLDVSTVSGIRHLKPEERNPHVASTFGTGELIVSAIQSGASHIVLGLGGSASVDLGTGILRALGFLFLDEKGREIPVFSDGFFSKIKHVQAPIQRNPIRFTCLCDVQNTFFGPLGAVPVFGPQKGLSIADIPAFESELARIVKMLIRKSGKAFTDQAGFGAAGGIALGLSLFFPVEMQMGAKWFFEKTNLEEKLVDADWVITGEGKYDGQSEGGKGCFELLQLAKKHQKKIALITSGSEIPASGFDKWIRLPDLDMKAGNLVEMAEEELERAVELTLWD</sequence>
<dbReference type="Proteomes" id="UP001201449">
    <property type="component" value="Unassembled WGS sequence"/>
</dbReference>
<evidence type="ECO:0000256" key="3">
    <source>
        <dbReference type="ARBA" id="ARBA00022777"/>
    </source>
</evidence>
<protein>
    <submittedName>
        <fullName evidence="5">Glycerate kinase</fullName>
    </submittedName>
</protein>
<dbReference type="PANTHER" id="PTHR21599">
    <property type="entry name" value="GLYCERATE KINASE"/>
    <property type="match status" value="1"/>
</dbReference>
<organism evidence="5 6">
    <name type="scientific">Mariniradius sediminis</name>
    <dbReference type="NCBI Taxonomy" id="2909237"/>
    <lineage>
        <taxon>Bacteria</taxon>
        <taxon>Pseudomonadati</taxon>
        <taxon>Bacteroidota</taxon>
        <taxon>Cytophagia</taxon>
        <taxon>Cytophagales</taxon>
        <taxon>Cyclobacteriaceae</taxon>
        <taxon>Mariniradius</taxon>
    </lineage>
</organism>
<dbReference type="PANTHER" id="PTHR21599:SF0">
    <property type="entry name" value="GLYCERATE KINASE"/>
    <property type="match status" value="1"/>
</dbReference>
<dbReference type="InterPro" id="IPR018197">
    <property type="entry name" value="Glycerate_kinase_RE-like"/>
</dbReference>
<evidence type="ECO:0000313" key="6">
    <source>
        <dbReference type="Proteomes" id="UP001201449"/>
    </source>
</evidence>